<dbReference type="PANTHER" id="PTHR30390:SF6">
    <property type="entry name" value="DNAA INITIATOR-ASSOCIATING PROTEIN DIAA"/>
    <property type="match status" value="1"/>
</dbReference>
<dbReference type="RefSeq" id="WP_121876618.1">
    <property type="nucleotide sequence ID" value="NZ_REFJ01000003.1"/>
</dbReference>
<keyword evidence="3" id="KW-1185">Reference proteome</keyword>
<protein>
    <submittedName>
        <fullName evidence="2">Phosphoheptose isomerase</fullName>
    </submittedName>
</protein>
<evidence type="ECO:0000313" key="2">
    <source>
        <dbReference type="EMBL" id="RMA79920.1"/>
    </source>
</evidence>
<dbReference type="EMBL" id="REFJ01000003">
    <property type="protein sequence ID" value="RMA79920.1"/>
    <property type="molecule type" value="Genomic_DNA"/>
</dbReference>
<evidence type="ECO:0000259" key="1">
    <source>
        <dbReference type="PROSITE" id="PS51464"/>
    </source>
</evidence>
<accession>A0A3M0A568</accession>
<name>A0A3M0A568_9GAMM</name>
<dbReference type="GO" id="GO:1901135">
    <property type="term" value="P:carbohydrate derivative metabolic process"/>
    <property type="evidence" value="ECO:0007669"/>
    <property type="project" value="InterPro"/>
</dbReference>
<dbReference type="SUPFAM" id="SSF53697">
    <property type="entry name" value="SIS domain"/>
    <property type="match status" value="1"/>
</dbReference>
<dbReference type="Proteomes" id="UP000267187">
    <property type="component" value="Unassembled WGS sequence"/>
</dbReference>
<dbReference type="AlphaFoldDB" id="A0A3M0A568"/>
<dbReference type="PANTHER" id="PTHR30390">
    <property type="entry name" value="SEDOHEPTULOSE 7-PHOSPHATE ISOMERASE / DNAA INITIATOR-ASSOCIATING FACTOR FOR REPLICATION INITIATION"/>
    <property type="match status" value="1"/>
</dbReference>
<comment type="caution">
    <text evidence="2">The sequence shown here is derived from an EMBL/GenBank/DDBJ whole genome shotgun (WGS) entry which is preliminary data.</text>
</comment>
<dbReference type="OrthoDB" id="9810929at2"/>
<dbReference type="PROSITE" id="PS51464">
    <property type="entry name" value="SIS"/>
    <property type="match status" value="1"/>
</dbReference>
<dbReference type="GO" id="GO:0097367">
    <property type="term" value="F:carbohydrate derivative binding"/>
    <property type="evidence" value="ECO:0007669"/>
    <property type="project" value="InterPro"/>
</dbReference>
<dbReference type="GO" id="GO:0016853">
    <property type="term" value="F:isomerase activity"/>
    <property type="evidence" value="ECO:0007669"/>
    <property type="project" value="UniProtKB-KW"/>
</dbReference>
<keyword evidence="2" id="KW-0413">Isomerase</keyword>
<gene>
    <name evidence="2" type="ORF">DFR27_1271</name>
</gene>
<dbReference type="CDD" id="cd05006">
    <property type="entry name" value="SIS_GmhA"/>
    <property type="match status" value="1"/>
</dbReference>
<evidence type="ECO:0000313" key="3">
    <source>
        <dbReference type="Proteomes" id="UP000267187"/>
    </source>
</evidence>
<proteinExistence type="predicted"/>
<sequence>MDLEQFIIEQFHESIAAKMAACEAIAAPLAEASELLTHTLVHEGRILACGSAEAASVVQQLTASLMHRLERERPALPIFSLNQDATAISAIANDHGLDDIYARQIIGLGQEGDSLVIITQQEFSPALLTAINAAKSRGMSIVILGGPDLDCYLSALGEDDIEIATPIEPSPRLTEVHQLAVACLIELLEAQLFGVDECDD</sequence>
<feature type="domain" description="SIS" evidence="1">
    <location>
        <begin position="36"/>
        <end position="198"/>
    </location>
</feature>
<dbReference type="Gene3D" id="3.40.50.10490">
    <property type="entry name" value="Glucose-6-phosphate isomerase like protein, domain 1"/>
    <property type="match status" value="1"/>
</dbReference>
<organism evidence="2 3">
    <name type="scientific">Umboniibacter marinipuniceus</name>
    <dbReference type="NCBI Taxonomy" id="569599"/>
    <lineage>
        <taxon>Bacteria</taxon>
        <taxon>Pseudomonadati</taxon>
        <taxon>Pseudomonadota</taxon>
        <taxon>Gammaproteobacteria</taxon>
        <taxon>Cellvibrionales</taxon>
        <taxon>Cellvibrionaceae</taxon>
        <taxon>Umboniibacter</taxon>
    </lineage>
</organism>
<dbReference type="InterPro" id="IPR046348">
    <property type="entry name" value="SIS_dom_sf"/>
</dbReference>
<dbReference type="InterPro" id="IPR050099">
    <property type="entry name" value="SIS_GmhA/DiaA_subfam"/>
</dbReference>
<dbReference type="InterPro" id="IPR001347">
    <property type="entry name" value="SIS_dom"/>
</dbReference>
<reference evidence="2 3" key="1">
    <citation type="submission" date="2018-10" db="EMBL/GenBank/DDBJ databases">
        <title>Genomic Encyclopedia of Type Strains, Phase IV (KMG-IV): sequencing the most valuable type-strain genomes for metagenomic binning, comparative biology and taxonomic classification.</title>
        <authorList>
            <person name="Goeker M."/>
        </authorList>
    </citation>
    <scope>NUCLEOTIDE SEQUENCE [LARGE SCALE GENOMIC DNA]</scope>
    <source>
        <strain evidence="2 3">DSM 25080</strain>
    </source>
</reference>
<dbReference type="Pfam" id="PF13580">
    <property type="entry name" value="SIS_2"/>
    <property type="match status" value="1"/>
</dbReference>
<dbReference type="InterPro" id="IPR035461">
    <property type="entry name" value="GmhA/DiaA"/>
</dbReference>